<organism evidence="3 4">
    <name type="scientific">Diabrotica virgifera virgifera</name>
    <name type="common">western corn rootworm</name>
    <dbReference type="NCBI Taxonomy" id="50390"/>
    <lineage>
        <taxon>Eukaryota</taxon>
        <taxon>Metazoa</taxon>
        <taxon>Ecdysozoa</taxon>
        <taxon>Arthropoda</taxon>
        <taxon>Hexapoda</taxon>
        <taxon>Insecta</taxon>
        <taxon>Pterygota</taxon>
        <taxon>Neoptera</taxon>
        <taxon>Endopterygota</taxon>
        <taxon>Coleoptera</taxon>
        <taxon>Polyphaga</taxon>
        <taxon>Cucujiformia</taxon>
        <taxon>Chrysomeloidea</taxon>
        <taxon>Chrysomelidae</taxon>
        <taxon>Galerucinae</taxon>
        <taxon>Diabroticina</taxon>
        <taxon>Diabroticites</taxon>
        <taxon>Diabrotica</taxon>
    </lineage>
</organism>
<dbReference type="InterPro" id="IPR002223">
    <property type="entry name" value="Kunitz_BPTI"/>
</dbReference>
<evidence type="ECO:0000313" key="3">
    <source>
        <dbReference type="EnsemblMetazoa" id="XP_050507306.1"/>
    </source>
</evidence>
<accession>A0ABM5KAT9</accession>
<dbReference type="RefSeq" id="XP_050507306.1">
    <property type="nucleotide sequence ID" value="XM_050651349.1"/>
</dbReference>
<reference evidence="3" key="1">
    <citation type="submission" date="2025-05" db="UniProtKB">
        <authorList>
            <consortium name="EnsemblMetazoa"/>
        </authorList>
    </citation>
    <scope>IDENTIFICATION</scope>
</reference>
<feature type="domain" description="BPTI/Kunitz inhibitor" evidence="2">
    <location>
        <begin position="73"/>
        <end position="123"/>
    </location>
</feature>
<evidence type="ECO:0000256" key="1">
    <source>
        <dbReference type="SAM" id="SignalP"/>
    </source>
</evidence>
<keyword evidence="4" id="KW-1185">Reference proteome</keyword>
<name>A0ABM5KAT9_DIAVI</name>
<dbReference type="SUPFAM" id="SSF57362">
    <property type="entry name" value="BPTI-like"/>
    <property type="match status" value="1"/>
</dbReference>
<proteinExistence type="predicted"/>
<dbReference type="Gene3D" id="4.10.410.10">
    <property type="entry name" value="Pancreatic trypsin inhibitor Kunitz domain"/>
    <property type="match status" value="1"/>
</dbReference>
<evidence type="ECO:0000313" key="4">
    <source>
        <dbReference type="Proteomes" id="UP001652700"/>
    </source>
</evidence>
<dbReference type="Pfam" id="PF00014">
    <property type="entry name" value="Kunitz_BPTI"/>
    <property type="match status" value="1"/>
</dbReference>
<keyword evidence="1" id="KW-0732">Signal</keyword>
<dbReference type="GeneID" id="126884968"/>
<protein>
    <recommendedName>
        <fullName evidence="2">BPTI/Kunitz inhibitor domain-containing protein</fullName>
    </recommendedName>
</protein>
<sequence length="145" mass="16318">MKFILLLFLVAAVSARLPSREDLDLLASRHHSQVILPPPGSLAKLAPPDSLDRLPSGDRWHDWQEIPLRVIECYLPPEKDCENVGLDSYLAWTWDVTKNRCANVVAHGGCARTRNNFGSFQQCWHLAGPVCHNPIPVEPYGHNNF</sequence>
<feature type="chain" id="PRO_5046726600" description="BPTI/Kunitz inhibitor domain-containing protein" evidence="1">
    <location>
        <begin position="16"/>
        <end position="145"/>
    </location>
</feature>
<evidence type="ECO:0000259" key="2">
    <source>
        <dbReference type="Pfam" id="PF00014"/>
    </source>
</evidence>
<dbReference type="Proteomes" id="UP001652700">
    <property type="component" value="Unplaced"/>
</dbReference>
<dbReference type="InterPro" id="IPR036880">
    <property type="entry name" value="Kunitz_BPTI_sf"/>
</dbReference>
<feature type="signal peptide" evidence="1">
    <location>
        <begin position="1"/>
        <end position="15"/>
    </location>
</feature>
<dbReference type="EnsemblMetazoa" id="XM_050651349.1">
    <property type="protein sequence ID" value="XP_050507306.1"/>
    <property type="gene ID" value="LOC126884968"/>
</dbReference>